<dbReference type="InterPro" id="IPR015422">
    <property type="entry name" value="PyrdxlP-dep_Trfase_small"/>
</dbReference>
<reference evidence="3 4" key="1">
    <citation type="submission" date="2020-08" db="EMBL/GenBank/DDBJ databases">
        <title>Genomic Encyclopedia of Type Strains, Phase IV (KMG-IV): sequencing the most valuable type-strain genomes for metagenomic binning, comparative biology and taxonomic classification.</title>
        <authorList>
            <person name="Goeker M."/>
        </authorList>
    </citation>
    <scope>NUCLEOTIDE SEQUENCE [LARGE SCALE GENOMIC DNA]</scope>
    <source>
        <strain evidence="3 4">DSM 22368</strain>
    </source>
</reference>
<dbReference type="Pfam" id="PF00266">
    <property type="entry name" value="Aminotran_5"/>
    <property type="match status" value="1"/>
</dbReference>
<evidence type="ECO:0000256" key="1">
    <source>
        <dbReference type="ARBA" id="ARBA00022898"/>
    </source>
</evidence>
<sequence>MGRDDFLLPTQRYMLSHSVGLALRSSQQQWQKAFLQPWQENPEQAWPNWLQAIDGFRSALGELLNGNTEDFCPQSNLSSGFSKILQAVPAPANRNIILLSEEDFPSMSFVAQQAKAFGWEVRFLPDTMDLQNLEQWQTQLKDDVGLVLLTHVYSNSSLRLPISELLEQCRQQDIFSVVDIAQSIGVVPIDLQQWQADFVLGSCVKWLCGGPGAGFMWVNPEKLSLCQPKDVGWFSHQDPFEFDVHDFRYHESALRFWGGTPSVQPYALAQHSIEYFQHYGVEKCWQHNQTLTEQLRIAAREACVTPAYRGGTIVLRFNQQDAFVNALGEADIQFDQRPTGVRISPHIYNDQSDIDSVIACYPNS</sequence>
<keyword evidence="1" id="KW-0663">Pyridoxal phosphate</keyword>
<dbReference type="InterPro" id="IPR015424">
    <property type="entry name" value="PyrdxlP-dep_Trfase"/>
</dbReference>
<dbReference type="AlphaFoldDB" id="A0A7X0JWK6"/>
<evidence type="ECO:0000259" key="2">
    <source>
        <dbReference type="Pfam" id="PF00266"/>
    </source>
</evidence>
<evidence type="ECO:0000313" key="3">
    <source>
        <dbReference type="EMBL" id="MBB6522746.1"/>
    </source>
</evidence>
<keyword evidence="4" id="KW-1185">Reference proteome</keyword>
<evidence type="ECO:0000313" key="4">
    <source>
        <dbReference type="Proteomes" id="UP000528457"/>
    </source>
</evidence>
<dbReference type="PANTHER" id="PTHR43586">
    <property type="entry name" value="CYSTEINE DESULFURASE"/>
    <property type="match status" value="1"/>
</dbReference>
<proteinExistence type="predicted"/>
<dbReference type="InterPro" id="IPR015421">
    <property type="entry name" value="PyrdxlP-dep_Trfase_major"/>
</dbReference>
<name>A0A7X0JWK6_9GAMM</name>
<gene>
    <name evidence="3" type="ORF">HNR48_003031</name>
</gene>
<dbReference type="SUPFAM" id="SSF53383">
    <property type="entry name" value="PLP-dependent transferases"/>
    <property type="match status" value="1"/>
</dbReference>
<dbReference type="Gene3D" id="3.40.640.10">
    <property type="entry name" value="Type I PLP-dependent aspartate aminotransferase-like (Major domain)"/>
    <property type="match status" value="1"/>
</dbReference>
<comment type="caution">
    <text evidence="3">The sequence shown here is derived from an EMBL/GenBank/DDBJ whole genome shotgun (WGS) entry which is preliminary data.</text>
</comment>
<feature type="domain" description="Aminotransferase class V" evidence="2">
    <location>
        <begin position="55"/>
        <end position="298"/>
    </location>
</feature>
<accession>A0A7X0JWK6</accession>
<organism evidence="3 4">
    <name type="scientific">Pseudoteredinibacter isoporae</name>
    <dbReference type="NCBI Taxonomy" id="570281"/>
    <lineage>
        <taxon>Bacteria</taxon>
        <taxon>Pseudomonadati</taxon>
        <taxon>Pseudomonadota</taxon>
        <taxon>Gammaproteobacteria</taxon>
        <taxon>Cellvibrionales</taxon>
        <taxon>Cellvibrionaceae</taxon>
        <taxon>Pseudoteredinibacter</taxon>
    </lineage>
</organism>
<dbReference type="InParanoid" id="A0A7X0JWK6"/>
<dbReference type="Gene3D" id="3.90.1150.10">
    <property type="entry name" value="Aspartate Aminotransferase, domain 1"/>
    <property type="match status" value="1"/>
</dbReference>
<dbReference type="EMBL" id="JACHHT010000002">
    <property type="protein sequence ID" value="MBB6522746.1"/>
    <property type="molecule type" value="Genomic_DNA"/>
</dbReference>
<protein>
    <submittedName>
        <fullName evidence="3">Selenocysteine lyase/cysteine desulfurase</fullName>
    </submittedName>
</protein>
<dbReference type="PANTHER" id="PTHR43586:SF4">
    <property type="entry name" value="ISOPENICILLIN N EPIMERASE"/>
    <property type="match status" value="1"/>
</dbReference>
<dbReference type="GO" id="GO:0016829">
    <property type="term" value="F:lyase activity"/>
    <property type="evidence" value="ECO:0007669"/>
    <property type="project" value="UniProtKB-KW"/>
</dbReference>
<dbReference type="InterPro" id="IPR000192">
    <property type="entry name" value="Aminotrans_V_dom"/>
</dbReference>
<dbReference type="RefSeq" id="WP_166845288.1">
    <property type="nucleotide sequence ID" value="NZ_JAAONY010000002.1"/>
</dbReference>
<keyword evidence="3" id="KW-0456">Lyase</keyword>
<dbReference type="Proteomes" id="UP000528457">
    <property type="component" value="Unassembled WGS sequence"/>
</dbReference>